<dbReference type="SUPFAM" id="SSF55909">
    <property type="entry name" value="Pentein"/>
    <property type="match status" value="1"/>
</dbReference>
<evidence type="ECO:0000313" key="4">
    <source>
        <dbReference type="Proteomes" id="UP001596484"/>
    </source>
</evidence>
<dbReference type="Pfam" id="PF04371">
    <property type="entry name" value="PAD_porph"/>
    <property type="match status" value="1"/>
</dbReference>
<dbReference type="RefSeq" id="WP_378406256.1">
    <property type="nucleotide sequence ID" value="NZ_JBHTCS010000017.1"/>
</dbReference>
<evidence type="ECO:0000313" key="3">
    <source>
        <dbReference type="EMBL" id="MFC7449361.1"/>
    </source>
</evidence>
<proteinExistence type="predicted"/>
<keyword evidence="1" id="KW-0378">Hydrolase</keyword>
<name>A0ABW2S0N7_9NOCA</name>
<protein>
    <submittedName>
        <fullName evidence="3">Agmatine/peptidylarginine deiminase</fullName>
    </submittedName>
</protein>
<gene>
    <name evidence="3" type="ORF">ACFQS9_15810</name>
</gene>
<evidence type="ECO:0000256" key="1">
    <source>
        <dbReference type="ARBA" id="ARBA00022801"/>
    </source>
</evidence>
<keyword evidence="4" id="KW-1185">Reference proteome</keyword>
<dbReference type="Gene3D" id="3.75.10.10">
    <property type="entry name" value="L-arginine/glycine Amidinotransferase, Chain A"/>
    <property type="match status" value="1"/>
</dbReference>
<dbReference type="EMBL" id="JBHTCS010000017">
    <property type="protein sequence ID" value="MFC7449361.1"/>
    <property type="molecule type" value="Genomic_DNA"/>
</dbReference>
<sequence>MQRRKFIQSGVTAVGGFLLAANSGSPQSFFGSSGGRGQADHDGRTWSMPEEGDRHSRTWMAFGAAAHYGDVLPEAQRNLAAIARAIARFEPVSMLVRPDEIDLARGLIAGANVELVPAALDDLWMRDTGPVFVKGNGARAGVDFNFNGWGNKQEHRRDAEVAQVVTGRAGVETLRTELVLEGGGIEVDGQGTAIITESCVLNNNRNPGWSKKDVEAELEYLLGLKKIIWLPGIAGQDITDGHTDFYARFARPGVVVAGLDTDPTSYDHDVTRRHLEILKGATDLQGRALQVEVLTAPTRVRPEFKSKDFAAGYINFYVCNGAVIAPEFGDPEADSAARSTLERLFPDRQVVQLNIDAIAWAGGGIHCTTQQEPAQ</sequence>
<dbReference type="PANTHER" id="PTHR31377">
    <property type="entry name" value="AGMATINE DEIMINASE-RELATED"/>
    <property type="match status" value="1"/>
</dbReference>
<feature type="region of interest" description="Disordered" evidence="2">
    <location>
        <begin position="28"/>
        <end position="52"/>
    </location>
</feature>
<dbReference type="PANTHER" id="PTHR31377:SF0">
    <property type="entry name" value="AGMATINE DEIMINASE-RELATED"/>
    <property type="match status" value="1"/>
</dbReference>
<accession>A0ABW2S0N7</accession>
<reference evidence="4" key="1">
    <citation type="journal article" date="2019" name="Int. J. Syst. Evol. Microbiol.">
        <title>The Global Catalogue of Microorganisms (GCM) 10K type strain sequencing project: providing services to taxonomists for standard genome sequencing and annotation.</title>
        <authorList>
            <consortium name="The Broad Institute Genomics Platform"/>
            <consortium name="The Broad Institute Genome Sequencing Center for Infectious Disease"/>
            <person name="Wu L."/>
            <person name="Ma J."/>
        </authorList>
    </citation>
    <scope>NUCLEOTIDE SEQUENCE [LARGE SCALE GENOMIC DNA]</scope>
    <source>
        <strain evidence="4">ICMP 19430</strain>
    </source>
</reference>
<dbReference type="Proteomes" id="UP001596484">
    <property type="component" value="Unassembled WGS sequence"/>
</dbReference>
<organism evidence="3 4">
    <name type="scientific">Rhodococcus daqingensis</name>
    <dbReference type="NCBI Taxonomy" id="2479363"/>
    <lineage>
        <taxon>Bacteria</taxon>
        <taxon>Bacillati</taxon>
        <taxon>Actinomycetota</taxon>
        <taxon>Actinomycetes</taxon>
        <taxon>Mycobacteriales</taxon>
        <taxon>Nocardiaceae</taxon>
        <taxon>Rhodococcus</taxon>
    </lineage>
</organism>
<evidence type="ECO:0000256" key="2">
    <source>
        <dbReference type="SAM" id="MobiDB-lite"/>
    </source>
</evidence>
<comment type="caution">
    <text evidence="3">The sequence shown here is derived from an EMBL/GenBank/DDBJ whole genome shotgun (WGS) entry which is preliminary data.</text>
</comment>
<dbReference type="InterPro" id="IPR007466">
    <property type="entry name" value="Peptidyl-Arg-deiminase_porph"/>
</dbReference>